<proteinExistence type="predicted"/>
<reference evidence="1" key="1">
    <citation type="submission" date="2022-07" db="EMBL/GenBank/DDBJ databases">
        <title>Genome Sequence of Phlebia brevispora.</title>
        <authorList>
            <person name="Buettner E."/>
        </authorList>
    </citation>
    <scope>NUCLEOTIDE SEQUENCE</scope>
    <source>
        <strain evidence="1">MPL23</strain>
    </source>
</reference>
<name>A0ACC1RWD9_9APHY</name>
<organism evidence="1 2">
    <name type="scientific">Phlebia brevispora</name>
    <dbReference type="NCBI Taxonomy" id="194682"/>
    <lineage>
        <taxon>Eukaryota</taxon>
        <taxon>Fungi</taxon>
        <taxon>Dikarya</taxon>
        <taxon>Basidiomycota</taxon>
        <taxon>Agaricomycotina</taxon>
        <taxon>Agaricomycetes</taxon>
        <taxon>Polyporales</taxon>
        <taxon>Meruliaceae</taxon>
        <taxon>Phlebia</taxon>
    </lineage>
</organism>
<sequence>MHDWWTAVSGKKDNEYLAIVGSSWIDVRDLAQAHVLAIQKEAAGGNRIIISEGPYKWQDWVNAAHAAEPKLPAGNPSYEPAKAVHYIKYDVSRAKKLLGLEYISIQQSAKDMVENFKEKKWIA</sequence>
<comment type="caution">
    <text evidence="1">The sequence shown here is derived from an EMBL/GenBank/DDBJ whole genome shotgun (WGS) entry which is preliminary data.</text>
</comment>
<evidence type="ECO:0000313" key="2">
    <source>
        <dbReference type="Proteomes" id="UP001148662"/>
    </source>
</evidence>
<protein>
    <submittedName>
        <fullName evidence="1">Uncharacterized protein</fullName>
    </submittedName>
</protein>
<keyword evidence="2" id="KW-1185">Reference proteome</keyword>
<dbReference type="Proteomes" id="UP001148662">
    <property type="component" value="Unassembled WGS sequence"/>
</dbReference>
<evidence type="ECO:0000313" key="1">
    <source>
        <dbReference type="EMBL" id="KAJ3527147.1"/>
    </source>
</evidence>
<dbReference type="EMBL" id="JANHOG010002110">
    <property type="protein sequence ID" value="KAJ3527147.1"/>
    <property type="molecule type" value="Genomic_DNA"/>
</dbReference>
<gene>
    <name evidence="1" type="ORF">NM688_g8168</name>
</gene>
<accession>A0ACC1RWD9</accession>